<keyword evidence="1 2" id="KW-0732">Signal</keyword>
<evidence type="ECO:0000313" key="4">
    <source>
        <dbReference type="EMBL" id="RLJ68330.1"/>
    </source>
</evidence>
<evidence type="ECO:0000256" key="2">
    <source>
        <dbReference type="SAM" id="SignalP"/>
    </source>
</evidence>
<gene>
    <name evidence="4" type="ORF">DFR35_0889</name>
</gene>
<dbReference type="GO" id="GO:0071281">
    <property type="term" value="P:cellular response to iron ion"/>
    <property type="evidence" value="ECO:0007669"/>
    <property type="project" value="TreeGrafter"/>
</dbReference>
<dbReference type="PANTHER" id="PTHR30535:SF34">
    <property type="entry name" value="MOLYBDATE-BINDING PROTEIN MOLA"/>
    <property type="match status" value="1"/>
</dbReference>
<dbReference type="InterPro" id="IPR002491">
    <property type="entry name" value="ABC_transptr_periplasmic_BD"/>
</dbReference>
<sequence>MKRLLALFLLTLSGAALGEVAATDDAGKLVRLARPAARIVSLSPHVTELLYAAGAGERVVAAVEYSDHPEAAKKLPRIGSYAALDLERIATLKPDLAVAWGSGNPPAQVAQLARLGIPVFVSEPKKLEDIPATLRRLGRLTASAAAETAARDFERRHAALSEKYAGRRSVGVFYEIWNQPLMTVGGEHVISAAITLCGGRNVFARLTQPAEAVELEAVLRADPEAIVSGGMETVRREWLEQWRRWPQLTAVKRGNLFVVPPDLLQRHTPRLLEGAERLCEALETARQRAVQTGK</sequence>
<dbReference type="PROSITE" id="PS50983">
    <property type="entry name" value="FE_B12_PBP"/>
    <property type="match status" value="1"/>
</dbReference>
<name>A0A497XLQ7_9PROT</name>
<dbReference type="Pfam" id="PF01497">
    <property type="entry name" value="Peripla_BP_2"/>
    <property type="match status" value="1"/>
</dbReference>
<accession>A0A497XLQ7</accession>
<feature type="domain" description="Fe/B12 periplasmic-binding" evidence="3">
    <location>
        <begin position="38"/>
        <end position="286"/>
    </location>
</feature>
<dbReference type="OrthoDB" id="6495095at2"/>
<feature type="chain" id="PRO_5019866910" evidence="2">
    <location>
        <begin position="19"/>
        <end position="294"/>
    </location>
</feature>
<dbReference type="InterPro" id="IPR050902">
    <property type="entry name" value="ABC_Transporter_SBP"/>
</dbReference>
<dbReference type="RefSeq" id="WP_121240242.1">
    <property type="nucleotide sequence ID" value="NZ_BHVV01000002.1"/>
</dbReference>
<dbReference type="AlphaFoldDB" id="A0A497XLQ7"/>
<protein>
    <submittedName>
        <fullName evidence="4">Iron complex transport system substrate-binding protein</fullName>
    </submittedName>
</protein>
<dbReference type="Proteomes" id="UP000268908">
    <property type="component" value="Unassembled WGS sequence"/>
</dbReference>
<organism evidence="4 5">
    <name type="scientific">Sulfurisoma sediminicola</name>
    <dbReference type="NCBI Taxonomy" id="1381557"/>
    <lineage>
        <taxon>Bacteria</taxon>
        <taxon>Pseudomonadati</taxon>
        <taxon>Pseudomonadota</taxon>
        <taxon>Betaproteobacteria</taxon>
        <taxon>Nitrosomonadales</taxon>
        <taxon>Sterolibacteriaceae</taxon>
        <taxon>Sulfurisoma</taxon>
    </lineage>
</organism>
<reference evidence="4 5" key="1">
    <citation type="submission" date="2018-10" db="EMBL/GenBank/DDBJ databases">
        <title>Genomic Encyclopedia of Type Strains, Phase IV (KMG-IV): sequencing the most valuable type-strain genomes for metagenomic binning, comparative biology and taxonomic classification.</title>
        <authorList>
            <person name="Goeker M."/>
        </authorList>
    </citation>
    <scope>NUCLEOTIDE SEQUENCE [LARGE SCALE GENOMIC DNA]</scope>
    <source>
        <strain evidence="4 5">DSM 26916</strain>
    </source>
</reference>
<dbReference type="SUPFAM" id="SSF53807">
    <property type="entry name" value="Helical backbone' metal receptor"/>
    <property type="match status" value="1"/>
</dbReference>
<proteinExistence type="predicted"/>
<keyword evidence="5" id="KW-1185">Reference proteome</keyword>
<dbReference type="Gene3D" id="3.40.50.1980">
    <property type="entry name" value="Nitrogenase molybdenum iron protein domain"/>
    <property type="match status" value="2"/>
</dbReference>
<dbReference type="PANTHER" id="PTHR30535">
    <property type="entry name" value="VITAMIN B12-BINDING PROTEIN"/>
    <property type="match status" value="1"/>
</dbReference>
<evidence type="ECO:0000259" key="3">
    <source>
        <dbReference type="PROSITE" id="PS50983"/>
    </source>
</evidence>
<comment type="caution">
    <text evidence="4">The sequence shown here is derived from an EMBL/GenBank/DDBJ whole genome shotgun (WGS) entry which is preliminary data.</text>
</comment>
<evidence type="ECO:0000256" key="1">
    <source>
        <dbReference type="ARBA" id="ARBA00022729"/>
    </source>
</evidence>
<dbReference type="NCBIfam" id="NF038402">
    <property type="entry name" value="TroA_like"/>
    <property type="match status" value="1"/>
</dbReference>
<dbReference type="CDD" id="cd01144">
    <property type="entry name" value="BtuF"/>
    <property type="match status" value="1"/>
</dbReference>
<feature type="signal peptide" evidence="2">
    <location>
        <begin position="1"/>
        <end position="18"/>
    </location>
</feature>
<dbReference type="EMBL" id="RCCI01000004">
    <property type="protein sequence ID" value="RLJ68330.1"/>
    <property type="molecule type" value="Genomic_DNA"/>
</dbReference>
<dbReference type="InterPro" id="IPR054828">
    <property type="entry name" value="Vit_B12_bind_prot"/>
</dbReference>
<evidence type="ECO:0000313" key="5">
    <source>
        <dbReference type="Proteomes" id="UP000268908"/>
    </source>
</evidence>